<feature type="transmembrane region" description="Helical" evidence="2">
    <location>
        <begin position="496"/>
        <end position="518"/>
    </location>
</feature>
<keyword evidence="2" id="KW-1133">Transmembrane helix</keyword>
<evidence type="ECO:0000313" key="5">
    <source>
        <dbReference type="Proteomes" id="UP000831537"/>
    </source>
</evidence>
<reference evidence="4 5" key="1">
    <citation type="submission" date="2022-04" db="EMBL/GenBank/DDBJ databases">
        <title>Gracilibacillus sp. isolated from saltern.</title>
        <authorList>
            <person name="Won M."/>
            <person name="Lee C.-M."/>
            <person name="Woen H.-Y."/>
            <person name="Kwon S.-W."/>
        </authorList>
    </citation>
    <scope>NUCLEOTIDE SEQUENCE [LARGE SCALE GENOMIC DNA]</scope>
    <source>
        <strain evidence="4 5">SSPM10-3</strain>
    </source>
</reference>
<gene>
    <name evidence="4" type="ORF">MUN87_11280</name>
</gene>
<accession>A0ABY4GGB0</accession>
<dbReference type="CDD" id="cd05121">
    <property type="entry name" value="ABC1_ADCK3-like"/>
    <property type="match status" value="1"/>
</dbReference>
<keyword evidence="2" id="KW-0812">Transmembrane</keyword>
<dbReference type="PROSITE" id="PS50011">
    <property type="entry name" value="PROTEIN_KINASE_DOM"/>
    <property type="match status" value="1"/>
</dbReference>
<keyword evidence="5" id="KW-1185">Reference proteome</keyword>
<dbReference type="GO" id="GO:0016301">
    <property type="term" value="F:kinase activity"/>
    <property type="evidence" value="ECO:0007669"/>
    <property type="project" value="UniProtKB-KW"/>
</dbReference>
<evidence type="ECO:0000259" key="3">
    <source>
        <dbReference type="PROSITE" id="PS50011"/>
    </source>
</evidence>
<comment type="similarity">
    <text evidence="1">Belongs to the protein kinase superfamily. ADCK protein kinase family.</text>
</comment>
<keyword evidence="2" id="KW-0472">Membrane</keyword>
<dbReference type="PANTHER" id="PTHR10566:SF113">
    <property type="entry name" value="PROTEIN ACTIVITY OF BC1 COMPLEX KINASE 7, CHLOROPLASTIC"/>
    <property type="match status" value="1"/>
</dbReference>
<dbReference type="InterPro" id="IPR011009">
    <property type="entry name" value="Kinase-like_dom_sf"/>
</dbReference>
<dbReference type="RefSeq" id="WP_244740172.1">
    <property type="nucleotide sequence ID" value="NZ_CP095071.1"/>
</dbReference>
<keyword evidence="4" id="KW-0418">Kinase</keyword>
<organism evidence="4 5">
    <name type="scientific">Gracilibacillus salinarum</name>
    <dbReference type="NCBI Taxonomy" id="2932255"/>
    <lineage>
        <taxon>Bacteria</taxon>
        <taxon>Bacillati</taxon>
        <taxon>Bacillota</taxon>
        <taxon>Bacilli</taxon>
        <taxon>Bacillales</taxon>
        <taxon>Bacillaceae</taxon>
        <taxon>Gracilibacillus</taxon>
    </lineage>
</organism>
<keyword evidence="4" id="KW-0808">Transferase</keyword>
<dbReference type="PANTHER" id="PTHR10566">
    <property type="entry name" value="CHAPERONE-ACTIVITY OF BC1 COMPLEX CABC1 -RELATED"/>
    <property type="match status" value="1"/>
</dbReference>
<dbReference type="InterPro" id="IPR004147">
    <property type="entry name" value="ABC1_dom"/>
</dbReference>
<protein>
    <submittedName>
        <fullName evidence="4">AarF/ABC1/UbiB kinase family protein</fullName>
    </submittedName>
</protein>
<sequence length="555" mass="63363">MRHLQRYREIAVAFSRNGFGYIVKGLGLDQLFTLPRRVFVNRDQNEQQGKTTGQRIRSFLEELGPTFVKMGQMLSTRPDIIPKDIVEELEFLQDQLHPIPFNEVEAVLQRELEEPVKKIFMEIDPEPIGVASIGQVHQAVLQSGERVAIKVQRPDIEKNIHTDLEILHELAERAEKRLAWASRYQLIDMVEEFSKSIKAELDFVSDGRNADLMGQQFKDNSNIIIPKVYWQFTTEKVLTMEYIEGSKMNNVEHLKKEGYHPEQLAEHLVEAVFHQIFKDGFFHADPHSGNLTALPGNRIGFFDFGMVGRLSPEMKKHLASLVIALIKQDSDDMIRAIKKMGAVPEQVNSHELKGDIEQFNIKYYGVPLSEISLGESVTDLLTVANKHKIRIPTDLTMIGKTLLSLEGILEQLDPELSIMDAAEPFGKELLKERYHPKQIAEEIIDQMQEYGEVVHDMPQIVQELANIVKQRKMPIEISVPEAKSFFSKLDRVSNRLSFSIVLLSFSLIMVGLIIGSALGRKTSLLWDIPAIEIGFVIAMLMFAWLIYSIFRSGRF</sequence>
<dbReference type="SUPFAM" id="SSF56112">
    <property type="entry name" value="Protein kinase-like (PK-like)"/>
    <property type="match status" value="1"/>
</dbReference>
<feature type="domain" description="Protein kinase" evidence="3">
    <location>
        <begin position="122"/>
        <end position="451"/>
    </location>
</feature>
<dbReference type="InterPro" id="IPR000719">
    <property type="entry name" value="Prot_kinase_dom"/>
</dbReference>
<dbReference type="Pfam" id="PF03109">
    <property type="entry name" value="ABC1"/>
    <property type="match status" value="1"/>
</dbReference>
<dbReference type="Proteomes" id="UP000831537">
    <property type="component" value="Chromosome"/>
</dbReference>
<evidence type="ECO:0000256" key="1">
    <source>
        <dbReference type="ARBA" id="ARBA00009670"/>
    </source>
</evidence>
<name>A0ABY4GGB0_9BACI</name>
<feature type="transmembrane region" description="Helical" evidence="2">
    <location>
        <begin position="530"/>
        <end position="550"/>
    </location>
</feature>
<proteinExistence type="inferred from homology"/>
<evidence type="ECO:0000256" key="2">
    <source>
        <dbReference type="SAM" id="Phobius"/>
    </source>
</evidence>
<evidence type="ECO:0000313" key="4">
    <source>
        <dbReference type="EMBL" id="UOQ83350.1"/>
    </source>
</evidence>
<dbReference type="EMBL" id="CP095071">
    <property type="protein sequence ID" value="UOQ83350.1"/>
    <property type="molecule type" value="Genomic_DNA"/>
</dbReference>
<dbReference type="InterPro" id="IPR050154">
    <property type="entry name" value="UbiB_kinase"/>
</dbReference>